<sequence>MNTLHFIKKNKRYFIAILLVVVFALIGRFITTIDFVKLKKYLLEMPVMIGGVLLASVLAYISSTAAWWLCLGKERKKTTFSELFAFKHLGEMLTVFNPTGIVAGDGLKATYIFQKGVDKKDGLSSILLSRALIFLSGISLLVISTVYIIISKTGNDESSARILTGVITIGLGAVFLSILGLHKNLYLGKMAKILKSKKKFTFITDKSVASIYDINQLLSDFFRYRKTSFISAFLLSAAQWMFGALEFFIVLRMLSVPVVFPDAVAVEMGVIFFKTVGAVVPGQLGIEEYGNKVMLDTIGVHGNEIWLVITLMRRSRQLFWLGIAGIFAIVISKNNQKEISTDD</sequence>
<dbReference type="GO" id="GO:0005886">
    <property type="term" value="C:plasma membrane"/>
    <property type="evidence" value="ECO:0007669"/>
    <property type="project" value="UniProtKB-SubCell"/>
</dbReference>
<evidence type="ECO:0000256" key="5">
    <source>
        <dbReference type="ARBA" id="ARBA00023136"/>
    </source>
</evidence>
<protein>
    <recommendedName>
        <fullName evidence="8">Flippase-like domain-containing protein</fullName>
    </recommendedName>
</protein>
<evidence type="ECO:0008006" key="8">
    <source>
        <dbReference type="Google" id="ProtNLM"/>
    </source>
</evidence>
<evidence type="ECO:0000313" key="7">
    <source>
        <dbReference type="EMBL" id="MPM38855.1"/>
    </source>
</evidence>
<keyword evidence="2" id="KW-1003">Cell membrane</keyword>
<keyword evidence="3 6" id="KW-0812">Transmembrane</keyword>
<dbReference type="AlphaFoldDB" id="A0A644ZD97"/>
<dbReference type="Pfam" id="PF03706">
    <property type="entry name" value="LPG_synthase_TM"/>
    <property type="match status" value="1"/>
</dbReference>
<evidence type="ECO:0000256" key="3">
    <source>
        <dbReference type="ARBA" id="ARBA00022692"/>
    </source>
</evidence>
<keyword evidence="4 6" id="KW-1133">Transmembrane helix</keyword>
<name>A0A644ZD97_9ZZZZ</name>
<proteinExistence type="predicted"/>
<dbReference type="InterPro" id="IPR022791">
    <property type="entry name" value="L-PG_synthase/AglD"/>
</dbReference>
<comment type="subcellular location">
    <subcellularLocation>
        <location evidence="1">Cell membrane</location>
        <topology evidence="1">Multi-pass membrane protein</topology>
    </subcellularLocation>
</comment>
<evidence type="ECO:0000256" key="6">
    <source>
        <dbReference type="SAM" id="Phobius"/>
    </source>
</evidence>
<feature type="transmembrane region" description="Helical" evidence="6">
    <location>
        <begin position="45"/>
        <end position="71"/>
    </location>
</feature>
<comment type="caution">
    <text evidence="7">The sequence shown here is derived from an EMBL/GenBank/DDBJ whole genome shotgun (WGS) entry which is preliminary data.</text>
</comment>
<evidence type="ECO:0000256" key="2">
    <source>
        <dbReference type="ARBA" id="ARBA00022475"/>
    </source>
</evidence>
<feature type="transmembrane region" description="Helical" evidence="6">
    <location>
        <begin position="162"/>
        <end position="182"/>
    </location>
</feature>
<feature type="transmembrane region" description="Helical" evidence="6">
    <location>
        <begin position="12"/>
        <end position="33"/>
    </location>
</feature>
<feature type="transmembrane region" description="Helical" evidence="6">
    <location>
        <begin position="127"/>
        <end position="150"/>
    </location>
</feature>
<reference evidence="7" key="1">
    <citation type="submission" date="2019-08" db="EMBL/GenBank/DDBJ databases">
        <authorList>
            <person name="Kucharzyk K."/>
            <person name="Murdoch R.W."/>
            <person name="Higgins S."/>
            <person name="Loffler F."/>
        </authorList>
    </citation>
    <scope>NUCLEOTIDE SEQUENCE</scope>
</reference>
<feature type="transmembrane region" description="Helical" evidence="6">
    <location>
        <begin position="229"/>
        <end position="251"/>
    </location>
</feature>
<evidence type="ECO:0000256" key="4">
    <source>
        <dbReference type="ARBA" id="ARBA00022989"/>
    </source>
</evidence>
<dbReference type="PANTHER" id="PTHR39087">
    <property type="entry name" value="UPF0104 MEMBRANE PROTEIN MJ1595"/>
    <property type="match status" value="1"/>
</dbReference>
<dbReference type="PANTHER" id="PTHR39087:SF2">
    <property type="entry name" value="UPF0104 MEMBRANE PROTEIN MJ1595"/>
    <property type="match status" value="1"/>
</dbReference>
<accession>A0A644ZD97</accession>
<dbReference type="EMBL" id="VSSQ01008433">
    <property type="protein sequence ID" value="MPM38855.1"/>
    <property type="molecule type" value="Genomic_DNA"/>
</dbReference>
<gene>
    <name evidence="7" type="ORF">SDC9_85485</name>
</gene>
<keyword evidence="5 6" id="KW-0472">Membrane</keyword>
<feature type="transmembrane region" description="Helical" evidence="6">
    <location>
        <begin position="317"/>
        <end position="334"/>
    </location>
</feature>
<evidence type="ECO:0000256" key="1">
    <source>
        <dbReference type="ARBA" id="ARBA00004651"/>
    </source>
</evidence>
<organism evidence="7">
    <name type="scientific">bioreactor metagenome</name>
    <dbReference type="NCBI Taxonomy" id="1076179"/>
    <lineage>
        <taxon>unclassified sequences</taxon>
        <taxon>metagenomes</taxon>
        <taxon>ecological metagenomes</taxon>
    </lineage>
</organism>